<evidence type="ECO:0000256" key="2">
    <source>
        <dbReference type="ARBA" id="ARBA00004688"/>
    </source>
</evidence>
<dbReference type="PIRSF" id="PIRSF001361">
    <property type="entry name" value="DAHP_synthase"/>
    <property type="match status" value="1"/>
</dbReference>
<keyword evidence="6 8" id="KW-0057">Aromatic amino acid biosynthesis</keyword>
<keyword evidence="5 8" id="KW-0808">Transferase</keyword>
<gene>
    <name evidence="10" type="ORF">SAMN02949497_2447</name>
</gene>
<accession>A0A1Y6CXM4</accession>
<dbReference type="GO" id="GO:0005737">
    <property type="term" value="C:cytoplasm"/>
    <property type="evidence" value="ECO:0007669"/>
    <property type="project" value="TreeGrafter"/>
</dbReference>
<dbReference type="InterPro" id="IPR006218">
    <property type="entry name" value="DAHP1/KDSA"/>
</dbReference>
<dbReference type="InterPro" id="IPR013785">
    <property type="entry name" value="Aldolase_TIM"/>
</dbReference>
<dbReference type="EC" id="2.5.1.54" evidence="8"/>
<evidence type="ECO:0000256" key="1">
    <source>
        <dbReference type="ARBA" id="ARBA00003726"/>
    </source>
</evidence>
<evidence type="ECO:0000256" key="8">
    <source>
        <dbReference type="PIRNR" id="PIRNR001361"/>
    </source>
</evidence>
<evidence type="ECO:0000256" key="4">
    <source>
        <dbReference type="ARBA" id="ARBA00022605"/>
    </source>
</evidence>
<dbReference type="Proteomes" id="UP000192923">
    <property type="component" value="Unassembled WGS sequence"/>
</dbReference>
<dbReference type="GO" id="GO:0009073">
    <property type="term" value="P:aromatic amino acid family biosynthetic process"/>
    <property type="evidence" value="ECO:0007669"/>
    <property type="project" value="UniProtKB-KW"/>
</dbReference>
<evidence type="ECO:0000256" key="3">
    <source>
        <dbReference type="ARBA" id="ARBA00007985"/>
    </source>
</evidence>
<dbReference type="GO" id="GO:0042802">
    <property type="term" value="F:identical protein binding"/>
    <property type="evidence" value="ECO:0007669"/>
    <property type="project" value="UniProtKB-ARBA"/>
</dbReference>
<dbReference type="STRING" id="1760988.SAMN02949497_2447"/>
<organism evidence="10 11">
    <name type="scientific">Methylomagnum ishizawai</name>
    <dbReference type="NCBI Taxonomy" id="1760988"/>
    <lineage>
        <taxon>Bacteria</taxon>
        <taxon>Pseudomonadati</taxon>
        <taxon>Pseudomonadota</taxon>
        <taxon>Gammaproteobacteria</taxon>
        <taxon>Methylococcales</taxon>
        <taxon>Methylococcaceae</taxon>
        <taxon>Methylomagnum</taxon>
    </lineage>
</organism>
<dbReference type="GO" id="GO:0003849">
    <property type="term" value="F:3-deoxy-7-phosphoheptulonate synthase activity"/>
    <property type="evidence" value="ECO:0007669"/>
    <property type="project" value="UniProtKB-EC"/>
</dbReference>
<dbReference type="PANTHER" id="PTHR21225">
    <property type="entry name" value="PHOSPHO-2-DEHYDRO-3-DEOXYHEPTONATE ALDOLASE DAHP SYNTHETASE"/>
    <property type="match status" value="1"/>
</dbReference>
<evidence type="ECO:0000256" key="5">
    <source>
        <dbReference type="ARBA" id="ARBA00022679"/>
    </source>
</evidence>
<comment type="function">
    <text evidence="1 8">Stereospecific condensation of phosphoenolpyruvate (PEP) and D-erythrose-4-phosphate (E4P) giving rise to 3-deoxy-D-arabino-heptulosonate-7-phosphate (DAHP).</text>
</comment>
<evidence type="ECO:0000256" key="6">
    <source>
        <dbReference type="ARBA" id="ARBA00023141"/>
    </source>
</evidence>
<dbReference type="AlphaFoldDB" id="A0A1Y6CXM4"/>
<dbReference type="NCBIfam" id="NF009395">
    <property type="entry name" value="PRK12755.1"/>
    <property type="match status" value="1"/>
</dbReference>
<evidence type="ECO:0000313" key="10">
    <source>
        <dbReference type="EMBL" id="SMF95101.1"/>
    </source>
</evidence>
<protein>
    <recommendedName>
        <fullName evidence="8">Phospho-2-dehydro-3-deoxyheptonate aldolase</fullName>
        <ecNumber evidence="8">2.5.1.54</ecNumber>
    </recommendedName>
</protein>
<evidence type="ECO:0000313" key="11">
    <source>
        <dbReference type="Proteomes" id="UP000192923"/>
    </source>
</evidence>
<comment type="similarity">
    <text evidence="3 8">Belongs to the class-I DAHP synthase family.</text>
</comment>
<dbReference type="FunFam" id="3.20.20.70:FF:000005">
    <property type="entry name" value="Phospho-2-dehydro-3-deoxyheptonate aldolase"/>
    <property type="match status" value="1"/>
</dbReference>
<dbReference type="UniPathway" id="UPA00053">
    <property type="reaction ID" value="UER00084"/>
</dbReference>
<proteinExistence type="inferred from homology"/>
<dbReference type="GO" id="GO:0009423">
    <property type="term" value="P:chorismate biosynthetic process"/>
    <property type="evidence" value="ECO:0007669"/>
    <property type="project" value="UniProtKB-UniPathway"/>
</dbReference>
<evidence type="ECO:0000259" key="9">
    <source>
        <dbReference type="Pfam" id="PF00793"/>
    </source>
</evidence>
<name>A0A1Y6CXM4_9GAMM</name>
<comment type="pathway">
    <text evidence="2 8">Metabolic intermediate biosynthesis; chorismate biosynthesis; chorismate from D-erythrose 4-phosphate and phosphoenolpyruvate: step 1/7.</text>
</comment>
<dbReference type="SUPFAM" id="SSF51569">
    <property type="entry name" value="Aldolase"/>
    <property type="match status" value="1"/>
</dbReference>
<dbReference type="NCBIfam" id="TIGR00034">
    <property type="entry name" value="aroFGH"/>
    <property type="match status" value="1"/>
</dbReference>
<comment type="catalytic activity">
    <reaction evidence="7 8">
        <text>D-erythrose 4-phosphate + phosphoenolpyruvate + H2O = 7-phospho-2-dehydro-3-deoxy-D-arabino-heptonate + phosphate</text>
        <dbReference type="Rhea" id="RHEA:14717"/>
        <dbReference type="ChEBI" id="CHEBI:15377"/>
        <dbReference type="ChEBI" id="CHEBI:16897"/>
        <dbReference type="ChEBI" id="CHEBI:43474"/>
        <dbReference type="ChEBI" id="CHEBI:58394"/>
        <dbReference type="ChEBI" id="CHEBI:58702"/>
        <dbReference type="EC" id="2.5.1.54"/>
    </reaction>
</comment>
<dbReference type="PANTHER" id="PTHR21225:SF12">
    <property type="entry name" value="PHOSPHO-2-DEHYDRO-3-DEOXYHEPTONATE ALDOLASE, TYROSINE-INHIBITED"/>
    <property type="match status" value="1"/>
</dbReference>
<dbReference type="Pfam" id="PF00793">
    <property type="entry name" value="DAHP_synth_1"/>
    <property type="match status" value="1"/>
</dbReference>
<dbReference type="InterPro" id="IPR006219">
    <property type="entry name" value="DAHP_synth_1"/>
</dbReference>
<dbReference type="EMBL" id="FXAM01000001">
    <property type="protein sequence ID" value="SMF95101.1"/>
    <property type="molecule type" value="Genomic_DNA"/>
</dbReference>
<sequence>MKNMNQHSDIVAVAHNQYNTDDLRITEIKEVLPPHDVHEEFPINQEAATTVLTARRAIHRILKGQDDRLLVIIGPCSIHDPKAAVDYARRLLEAKRRLVNDLVIVMRVYFEKPRTTVGWKGLINDPDLDESFNINKGLRLARGLLLEVNQLGMPAATEYLDLITPQYVSDLIAWGAIGARTTESQVHRELASGLSCPVGFKNATDGGVKVAIDAIGAAMRPHHFLSLTKAGHSAIFSTTGNEDSHVILRGGKQPNYDAASVQATAEALAAAGLPPNVMVDFSHANSMKDYRRQVEVGREVGVQIAAGDRRIFGVMVESHLNPGNQKLEPGKAPAYGVSITDACIGWEDTELLLGILADAVAHRRETARAA</sequence>
<dbReference type="Gene3D" id="3.20.20.70">
    <property type="entry name" value="Aldolase class I"/>
    <property type="match status" value="1"/>
</dbReference>
<evidence type="ECO:0000256" key="7">
    <source>
        <dbReference type="ARBA" id="ARBA00047508"/>
    </source>
</evidence>
<dbReference type="NCBIfam" id="NF009396">
    <property type="entry name" value="PRK12756.1"/>
    <property type="match status" value="1"/>
</dbReference>
<reference evidence="10 11" key="1">
    <citation type="submission" date="2016-12" db="EMBL/GenBank/DDBJ databases">
        <authorList>
            <person name="Song W.-J."/>
            <person name="Kurnit D.M."/>
        </authorList>
    </citation>
    <scope>NUCLEOTIDE SEQUENCE [LARGE SCALE GENOMIC DNA]</scope>
    <source>
        <strain evidence="10 11">175</strain>
    </source>
</reference>
<keyword evidence="4 8" id="KW-0028">Amino-acid biosynthesis</keyword>
<dbReference type="NCBIfam" id="NF006723">
    <property type="entry name" value="PRK09261.1-1"/>
    <property type="match status" value="1"/>
</dbReference>
<keyword evidence="11" id="KW-1185">Reference proteome</keyword>
<feature type="domain" description="DAHP synthetase I/KDSA" evidence="9">
    <location>
        <begin position="53"/>
        <end position="352"/>
    </location>
</feature>
<dbReference type="GO" id="GO:0008652">
    <property type="term" value="P:amino acid biosynthetic process"/>
    <property type="evidence" value="ECO:0007669"/>
    <property type="project" value="UniProtKB-KW"/>
</dbReference>